<evidence type="ECO:0000313" key="2">
    <source>
        <dbReference type="EMBL" id="MBA0829469.1"/>
    </source>
</evidence>
<sequence length="141" mass="16031">MPKVFDGNRISGICGDWMPFCYRPLGCGGPINLDPDIHKEARESYSGWAWFGNRLDDTVITFSSAICLDSFTAEAMTTVKALQFAEELGFETIELEEDSNIVVKKLKLKMLDKSPMRMMEKMQLKNNFLAQQKIKILKAEL</sequence>
<name>A0A7J9J538_9ROSI</name>
<dbReference type="GO" id="GO:0003676">
    <property type="term" value="F:nucleic acid binding"/>
    <property type="evidence" value="ECO:0007669"/>
    <property type="project" value="InterPro"/>
</dbReference>
<protein>
    <recommendedName>
        <fullName evidence="1">RNase H type-1 domain-containing protein</fullName>
    </recommendedName>
</protein>
<dbReference type="AlphaFoldDB" id="A0A7J9J538"/>
<dbReference type="Pfam" id="PF13456">
    <property type="entry name" value="RVT_3"/>
    <property type="match status" value="1"/>
</dbReference>
<keyword evidence="3" id="KW-1185">Reference proteome</keyword>
<evidence type="ECO:0000313" key="3">
    <source>
        <dbReference type="Proteomes" id="UP000593575"/>
    </source>
</evidence>
<evidence type="ECO:0000259" key="1">
    <source>
        <dbReference type="Pfam" id="PF13456"/>
    </source>
</evidence>
<dbReference type="EMBL" id="JABFAE010000006">
    <property type="protein sequence ID" value="MBA0829469.1"/>
    <property type="molecule type" value="Genomic_DNA"/>
</dbReference>
<organism evidence="2 3">
    <name type="scientific">Gossypium armourianum</name>
    <dbReference type="NCBI Taxonomy" id="34283"/>
    <lineage>
        <taxon>Eukaryota</taxon>
        <taxon>Viridiplantae</taxon>
        <taxon>Streptophyta</taxon>
        <taxon>Embryophyta</taxon>
        <taxon>Tracheophyta</taxon>
        <taxon>Spermatophyta</taxon>
        <taxon>Magnoliopsida</taxon>
        <taxon>eudicotyledons</taxon>
        <taxon>Gunneridae</taxon>
        <taxon>Pentapetalae</taxon>
        <taxon>rosids</taxon>
        <taxon>malvids</taxon>
        <taxon>Malvales</taxon>
        <taxon>Malvaceae</taxon>
        <taxon>Malvoideae</taxon>
        <taxon>Gossypium</taxon>
    </lineage>
</organism>
<dbReference type="Gene3D" id="3.30.420.10">
    <property type="entry name" value="Ribonuclease H-like superfamily/Ribonuclease H"/>
    <property type="match status" value="1"/>
</dbReference>
<dbReference type="InterPro" id="IPR002156">
    <property type="entry name" value="RNaseH_domain"/>
</dbReference>
<proteinExistence type="predicted"/>
<dbReference type="GO" id="GO:0004523">
    <property type="term" value="F:RNA-DNA hybrid ribonuclease activity"/>
    <property type="evidence" value="ECO:0007669"/>
    <property type="project" value="InterPro"/>
</dbReference>
<comment type="caution">
    <text evidence="2">The sequence shown here is derived from an EMBL/GenBank/DDBJ whole genome shotgun (WGS) entry which is preliminary data.</text>
</comment>
<dbReference type="Proteomes" id="UP000593575">
    <property type="component" value="Unassembled WGS sequence"/>
</dbReference>
<gene>
    <name evidence="2" type="ORF">Goarm_014074</name>
</gene>
<dbReference type="InterPro" id="IPR036397">
    <property type="entry name" value="RNaseH_sf"/>
</dbReference>
<accession>A0A7J9J538</accession>
<feature type="domain" description="RNase H type-1" evidence="1">
    <location>
        <begin position="56"/>
        <end position="118"/>
    </location>
</feature>
<reference evidence="2 3" key="1">
    <citation type="journal article" date="2019" name="Genome Biol. Evol.">
        <title>Insights into the evolution of the New World diploid cottons (Gossypium, subgenus Houzingenia) based on genome sequencing.</title>
        <authorList>
            <person name="Grover C.E."/>
            <person name="Arick M.A. 2nd"/>
            <person name="Thrash A."/>
            <person name="Conover J.L."/>
            <person name="Sanders W.S."/>
            <person name="Peterson D.G."/>
            <person name="Frelichowski J.E."/>
            <person name="Scheffler J.A."/>
            <person name="Scheffler B.E."/>
            <person name="Wendel J.F."/>
        </authorList>
    </citation>
    <scope>NUCLEOTIDE SEQUENCE [LARGE SCALE GENOMIC DNA]</scope>
    <source>
        <strain evidence="2">6</strain>
        <tissue evidence="2">Leaf</tissue>
    </source>
</reference>